<keyword evidence="1" id="KW-0472">Membrane</keyword>
<dbReference type="HOGENOM" id="CLU_103234_4_0_4"/>
<keyword evidence="1" id="KW-1133">Transmembrane helix</keyword>
<evidence type="ECO:0000313" key="2">
    <source>
        <dbReference type="EMBL" id="AEB86714.1"/>
    </source>
</evidence>
<dbReference type="Proteomes" id="UP000007938">
    <property type="component" value="Chromosome"/>
</dbReference>
<dbReference type="KEGG" id="adk:Alide2_4409"/>
<proteinExistence type="predicted"/>
<evidence type="ECO:0000313" key="3">
    <source>
        <dbReference type="Proteomes" id="UP000007938"/>
    </source>
</evidence>
<dbReference type="RefSeq" id="WP_013723167.1">
    <property type="nucleotide sequence ID" value="NC_015422.1"/>
</dbReference>
<dbReference type="OrthoDB" id="193195at2"/>
<keyword evidence="3" id="KW-1185">Reference proteome</keyword>
<reference evidence="2 3" key="1">
    <citation type="journal article" date="2011" name="J. Bacteriol.">
        <title>Genome Sequences of Alicycliphilus denitrificans Strains BC and K601T.</title>
        <authorList>
            <person name="Oosterkamp M.J."/>
            <person name="Veuskens T."/>
            <person name="Plugge C.M."/>
            <person name="Langenhoff A.A."/>
            <person name="Gerritse J."/>
            <person name="van Berkel W.J."/>
            <person name="Pieper D.H."/>
            <person name="Junca H."/>
            <person name="Goodwin L.A."/>
            <person name="Daligault H.E."/>
            <person name="Bruce D.C."/>
            <person name="Detter J.C."/>
            <person name="Tapia R."/>
            <person name="Han C.S."/>
            <person name="Land M.L."/>
            <person name="Hauser L.J."/>
            <person name="Smidt H."/>
            <person name="Stams A.J."/>
        </authorList>
    </citation>
    <scope>NUCLEOTIDE SEQUENCE [LARGE SCALE GENOMIC DNA]</scope>
    <source>
        <strain evidence="3">DSM 14773 / CIP 107495 / K601</strain>
    </source>
</reference>
<gene>
    <name evidence="2" type="ordered locus">Alide2_4409</name>
</gene>
<dbReference type="EMBL" id="CP002657">
    <property type="protein sequence ID" value="AEB86714.1"/>
    <property type="molecule type" value="Genomic_DNA"/>
</dbReference>
<dbReference type="AlphaFoldDB" id="F4G8I9"/>
<feature type="transmembrane region" description="Helical" evidence="1">
    <location>
        <begin position="20"/>
        <end position="41"/>
    </location>
</feature>
<protein>
    <submittedName>
        <fullName evidence="2">Type IV pilus modification protein PilV</fullName>
    </submittedName>
</protein>
<evidence type="ECO:0000256" key="1">
    <source>
        <dbReference type="SAM" id="Phobius"/>
    </source>
</evidence>
<sequence>MPLLHRTPRRRPAPRARGFVLLEALVAILLFVVGVLGILGLQAGMTRAQTEAGIRSEAAYLTQELLGLMWADVPNLAGFAISGGSCTATACQRWLEKAKAALPGGGAAVTVAAIADGSTGSDVDITVTWTMPGGEARKYTTRSTIALSHTP</sequence>
<dbReference type="STRING" id="596154.Alide2_4409"/>
<organism evidence="2 3">
    <name type="scientific">Alicycliphilus denitrificans (strain DSM 14773 / CIP 107495 / K601)</name>
    <dbReference type="NCBI Taxonomy" id="596154"/>
    <lineage>
        <taxon>Bacteria</taxon>
        <taxon>Pseudomonadati</taxon>
        <taxon>Pseudomonadota</taxon>
        <taxon>Betaproteobacteria</taxon>
        <taxon>Burkholderiales</taxon>
        <taxon>Comamonadaceae</taxon>
        <taxon>Alicycliphilus</taxon>
    </lineage>
</organism>
<name>F4G8I9_ALIDK</name>
<accession>F4G8I9</accession>
<reference evidence="2 3" key="2">
    <citation type="submission" date="2011-04" db="EMBL/GenBank/DDBJ databases">
        <title>Complete sequence of chromosome of Alicycliphilus denitrificans K601.</title>
        <authorList>
            <consortium name="US DOE Joint Genome Institute"/>
            <person name="Lucas S."/>
            <person name="Han J."/>
            <person name="Lapidus A."/>
            <person name="Cheng J.-F."/>
            <person name="Goodwin L."/>
            <person name="Pitluck S."/>
            <person name="Peters L."/>
            <person name="Zeytun A."/>
            <person name="Detter J.C."/>
            <person name="Han C."/>
            <person name="Tapia R."/>
            <person name="Land M."/>
            <person name="Hauser L."/>
            <person name="Kyrpides N."/>
            <person name="Ivanova N."/>
            <person name="Mikhailova N."/>
            <person name="Pagani I."/>
            <person name="Oosterkamp M."/>
            <person name="Pieper D."/>
            <person name="van Berkel W."/>
            <person name="Langenhoff A."/>
            <person name="Smidt H."/>
            <person name="Stams A."/>
            <person name="Woyke T."/>
        </authorList>
    </citation>
    <scope>NUCLEOTIDE SEQUENCE [LARGE SCALE GENOMIC DNA]</scope>
    <source>
        <strain evidence="3">DSM 14773 / CIP 107495 / K601</strain>
    </source>
</reference>
<keyword evidence="1" id="KW-0812">Transmembrane</keyword>
<dbReference type="eggNOG" id="COG4967">
    <property type="taxonomic scope" value="Bacteria"/>
</dbReference>